<proteinExistence type="predicted"/>
<protein>
    <submittedName>
        <fullName evidence="2">Fimbrial biogenesis outer membrane usher protein</fullName>
    </submittedName>
</protein>
<dbReference type="PANTHER" id="PTHR30451:SF5">
    <property type="entry name" value="SLR0019 PROTEIN"/>
    <property type="match status" value="1"/>
</dbReference>
<dbReference type="Proteomes" id="UP000297564">
    <property type="component" value="Unassembled WGS sequence"/>
</dbReference>
<dbReference type="GO" id="GO:0009297">
    <property type="term" value="P:pilus assembly"/>
    <property type="evidence" value="ECO:0007669"/>
    <property type="project" value="InterPro"/>
</dbReference>
<dbReference type="RefSeq" id="WP_135286521.1">
    <property type="nucleotide sequence ID" value="NZ_SMLL01000007.1"/>
</dbReference>
<sequence>MNALAFMRGLALALALCAWLPASAQTPHTPLPAQALVVTASVNGQTRGDFFVMRRGSDDWLVREEDLARLGLAVPAPQTVQLDGLPHVRLAELAGLAVRLDARTLTLELTAPLHWLPRSVLAAPPTGLPPLAFTGGRSAFLNWAVEGEAASGAATASRLSVEAGGRDGALLVLSRGHTVRQADGTAAFVRLDTSATYDLVEHGARVQLGDLFTHPPALGTSLLVGGLSVSRLSSLDPFQIRHPLGSVQGQASLPSDVEVYVNGQRVRSTRVSPGEFELQDLLTPQGAGELRLVVRDPYGREQVFERSLYTSDRLLRPGLQAYHYALGAVRRAYGLRSFDYGAPAATAHHRWGVSDGLTLGLDASARRRVVNAGASATLSLGRVGVLSASVAASRAAAADGLATTLRYDYLAPRWSLALAWRRDSAGYAPVAERLAFSGLREESYLYASTRLGTLGSLWLARSFRRAHPAADLPEASGFSATTRSDRGQLAIGHVTALPGRAGTLRTSVSRSLAGPGPRQTELSVALALFLDSRQLLATGARAGGAGHGTSLQWTRTPPPAAGWGFDLAAQSDSFQSERTLSWRAAAQLNADAVRLRGELERAQGGFIASDRLRLSAAGGLAWLNGAVRFGRPVEGAFALVKVGDLAGVPVRVNGSPVGVTDAAGELFVPEVGAWWEHHFSIDAHSIPLEWGLPRLARRAMLPERAGAVIDFELARRTALLARLLAPGPGGPQPLQRATFRLDVDDGGQAGPRQIESATGLQGELYLENVPPGTHRGTASTASGECRFTLRVPADIAVMHDAGDLPCEP</sequence>
<dbReference type="PANTHER" id="PTHR30451">
    <property type="entry name" value="OUTER MEMBRANE USHER PROTEIN"/>
    <property type="match status" value="1"/>
</dbReference>
<accession>A0A4Z0BDG5</accession>
<dbReference type="Gene3D" id="2.60.40.3110">
    <property type="match status" value="1"/>
</dbReference>
<name>A0A4Z0BDG5_9BURK</name>
<dbReference type="OrthoDB" id="8587at2"/>
<keyword evidence="1" id="KW-0732">Signal</keyword>
<gene>
    <name evidence="2" type="ORF">EZ242_17665</name>
</gene>
<dbReference type="GO" id="GO:0015473">
    <property type="term" value="F:fimbrial usher porin activity"/>
    <property type="evidence" value="ECO:0007669"/>
    <property type="project" value="InterPro"/>
</dbReference>
<evidence type="ECO:0000256" key="1">
    <source>
        <dbReference type="SAM" id="SignalP"/>
    </source>
</evidence>
<feature type="signal peptide" evidence="1">
    <location>
        <begin position="1"/>
        <end position="24"/>
    </location>
</feature>
<dbReference type="InterPro" id="IPR042186">
    <property type="entry name" value="FimD_plug_dom"/>
</dbReference>
<dbReference type="AlphaFoldDB" id="A0A4Z0BDG5"/>
<dbReference type="Gene3D" id="2.60.40.2610">
    <property type="entry name" value="Outer membrane usher protein FimD, plug domain"/>
    <property type="match status" value="1"/>
</dbReference>
<dbReference type="EMBL" id="SMLL01000007">
    <property type="protein sequence ID" value="TFY97355.1"/>
    <property type="molecule type" value="Genomic_DNA"/>
</dbReference>
<dbReference type="GO" id="GO:0009279">
    <property type="term" value="C:cell outer membrane"/>
    <property type="evidence" value="ECO:0007669"/>
    <property type="project" value="TreeGrafter"/>
</dbReference>
<reference evidence="2 3" key="1">
    <citation type="submission" date="2019-03" db="EMBL/GenBank/DDBJ databases">
        <title>Ramlibacter rhizophilus CCTCC AB2015357, whole genome shotgun sequence.</title>
        <authorList>
            <person name="Zhang X."/>
            <person name="Feng G."/>
            <person name="Zhu H."/>
        </authorList>
    </citation>
    <scope>NUCLEOTIDE SEQUENCE [LARGE SCALE GENOMIC DNA]</scope>
    <source>
        <strain evidence="2 3">CCTCC AB2015357</strain>
    </source>
</reference>
<dbReference type="Pfam" id="PF00577">
    <property type="entry name" value="Usher"/>
    <property type="match status" value="1"/>
</dbReference>
<comment type="caution">
    <text evidence="2">The sequence shown here is derived from an EMBL/GenBank/DDBJ whole genome shotgun (WGS) entry which is preliminary data.</text>
</comment>
<dbReference type="InterPro" id="IPR000015">
    <property type="entry name" value="Fimb_usher"/>
</dbReference>
<organism evidence="2 3">
    <name type="scientific">Ramlibacter rhizophilus</name>
    <dbReference type="NCBI Taxonomy" id="1781167"/>
    <lineage>
        <taxon>Bacteria</taxon>
        <taxon>Pseudomonadati</taxon>
        <taxon>Pseudomonadota</taxon>
        <taxon>Betaproteobacteria</taxon>
        <taxon>Burkholderiales</taxon>
        <taxon>Comamonadaceae</taxon>
        <taxon>Ramlibacter</taxon>
    </lineage>
</organism>
<keyword evidence="3" id="KW-1185">Reference proteome</keyword>
<evidence type="ECO:0000313" key="3">
    <source>
        <dbReference type="Proteomes" id="UP000297564"/>
    </source>
</evidence>
<evidence type="ECO:0000313" key="2">
    <source>
        <dbReference type="EMBL" id="TFY97355.1"/>
    </source>
</evidence>
<feature type="chain" id="PRO_5021378046" evidence="1">
    <location>
        <begin position="25"/>
        <end position="808"/>
    </location>
</feature>